<reference evidence="1" key="1">
    <citation type="submission" date="2024-11" db="EMBL/GenBank/DDBJ databases">
        <title>Description of Massilia orientalis sp. nov., isolated from rhizosphere soil of Ageratina adenophora.</title>
        <authorList>
            <person name="Wang Y."/>
        </authorList>
    </citation>
    <scope>NUCLEOTIDE SEQUENCE</scope>
    <source>
        <strain evidence="1">YIM B02787</strain>
    </source>
</reference>
<dbReference type="EMBL" id="JASNRB020000006">
    <property type="protein sequence ID" value="MFJ1468371.1"/>
    <property type="molecule type" value="Genomic_DNA"/>
</dbReference>
<gene>
    <name evidence="1" type="ORF">QPK29_011675</name>
</gene>
<name>A0ACC7M915_9BURK</name>
<sequence>MPMKFAAFFRNLNLGRPPAPTRSVLEAAFAAAGAVNPCSFLTNGTVVFEAGSPASAARILTTAQATLRRDGFDEPAALRDVAGLAALIASDPLAGVALDDVYAPCATFVIGTPADGASLPAANPKGDVRVVSWHDGMLLSLTYKLGTSAGSPNAFVERTLDVPATTRVWNTVVRLVRKHGPEAAS</sequence>
<protein>
    <submittedName>
        <fullName evidence="1">DUF1697 domain-containing protein</fullName>
    </submittedName>
</protein>
<comment type="caution">
    <text evidence="1">The sequence shown here is derived from an EMBL/GenBank/DDBJ whole genome shotgun (WGS) entry which is preliminary data.</text>
</comment>
<dbReference type="Proteomes" id="UP001168096">
    <property type="component" value="Unassembled WGS sequence"/>
</dbReference>
<keyword evidence="2" id="KW-1185">Reference proteome</keyword>
<evidence type="ECO:0000313" key="1">
    <source>
        <dbReference type="EMBL" id="MFJ1468371.1"/>
    </source>
</evidence>
<proteinExistence type="predicted"/>
<organism evidence="1 2">
    <name type="scientific">Massilia orientalis</name>
    <dbReference type="NCBI Taxonomy" id="3050128"/>
    <lineage>
        <taxon>Bacteria</taxon>
        <taxon>Pseudomonadati</taxon>
        <taxon>Pseudomonadota</taxon>
        <taxon>Betaproteobacteria</taxon>
        <taxon>Burkholderiales</taxon>
        <taxon>Oxalobacteraceae</taxon>
        <taxon>Telluria group</taxon>
        <taxon>Massilia</taxon>
    </lineage>
</organism>
<evidence type="ECO:0000313" key="2">
    <source>
        <dbReference type="Proteomes" id="UP001168096"/>
    </source>
</evidence>
<accession>A0ACC7M915</accession>